<feature type="region of interest" description="Disordered" evidence="1">
    <location>
        <begin position="1"/>
        <end position="159"/>
    </location>
</feature>
<evidence type="ECO:0000256" key="2">
    <source>
        <dbReference type="SAM" id="Phobius"/>
    </source>
</evidence>
<comment type="caution">
    <text evidence="5">The sequence shown here is derived from an EMBL/GenBank/DDBJ whole genome shotgun (WGS) entry which is preliminary data.</text>
</comment>
<keyword evidence="2" id="KW-0812">Transmembrane</keyword>
<keyword evidence="6" id="KW-1185">Reference proteome</keyword>
<evidence type="ECO:0008006" key="7">
    <source>
        <dbReference type="Google" id="ProtNLM"/>
    </source>
</evidence>
<dbReference type="OrthoDB" id="4397445at2"/>
<sequence>MSEQATPGAESERPSPVGPGPSGPTLSGSGRSDPARRRGTGPAPTRTTTPPETTTPAPARATPAPGNETPADATPSADDDAAAPAKARGDRDNTSTDTGNPRTDTAANEKHERPADQAPSGAERTAPGAATAPVPQAEPETNQPEDGRKESAPGARGAAEATGRWLLRLARRPYWERPRSSWLVRRWPDLTASLVATFFFWLSLTPSLVPRPWYYQGVIGGITAAIGYGLGALISWIYRLTLRRRVPGERFRARAWLTYLLLLPWAVALMLGQSADMQRELRQLQGMPPTLTWHSMMIALMSLTVLALLLVVARTIRLFTGLLTRLLNRFVPWPVAVALGLAMSTVIVVIGTRDVVWDRGILEVADRIAAAKDRSTDPGVMRPYSPLVSGSPDSLIHWDDLGNKGRTFAGTTLSSDEISEFTGEPALDPARVYVGRAAYDDYADGAELAVRELERVGAFDREVLAITGTTGTGWVNPTTVEALEFMNGGDTTVVTMQYSYLPSWASFMVDRNEAGIATRALVDAVYARWEQEPAEDRPTLLVFGESLAVSAIESAFDGLDDLLARTDGALLIGPPDFSPIHSELTEHRDAGSPIWRPVYDQGRHVRFAQFPDLDLPRPHGEPWEYPRVVYLQNASDPVVWWSPNLLFERPEWLNEPLGPDVTTAIDWFPFVTFWQTTVDMAVSYGSPAPHGHRYGSNPVDAWAAIAPPDGWTATDSERLGWLLEIRHPPRHGWAG</sequence>
<dbReference type="InterPro" id="IPR027787">
    <property type="entry name" value="Alpha/beta-hydrolase_catalytic"/>
</dbReference>
<evidence type="ECO:0000313" key="5">
    <source>
        <dbReference type="EMBL" id="KAB8165182.1"/>
    </source>
</evidence>
<dbReference type="Proteomes" id="UP000314251">
    <property type="component" value="Unassembled WGS sequence"/>
</dbReference>
<feature type="transmembrane region" description="Helical" evidence="2">
    <location>
        <begin position="333"/>
        <end position="352"/>
    </location>
</feature>
<feature type="compositionally biased region" description="Polar residues" evidence="1">
    <location>
        <begin position="95"/>
        <end position="106"/>
    </location>
</feature>
<dbReference type="Pfam" id="PF15420">
    <property type="entry name" value="Abhydrolase_9_N"/>
    <property type="match status" value="1"/>
</dbReference>
<evidence type="ECO:0000313" key="6">
    <source>
        <dbReference type="Proteomes" id="UP000314251"/>
    </source>
</evidence>
<name>A0A5N6AA95_9ACTN</name>
<evidence type="ECO:0000259" key="4">
    <source>
        <dbReference type="Pfam" id="PF15420"/>
    </source>
</evidence>
<feature type="compositionally biased region" description="Low complexity" evidence="1">
    <location>
        <begin position="23"/>
        <end position="32"/>
    </location>
</feature>
<proteinExistence type="predicted"/>
<feature type="compositionally biased region" description="Low complexity" evidence="1">
    <location>
        <begin position="40"/>
        <end position="86"/>
    </location>
</feature>
<gene>
    <name evidence="5" type="ORF">FH607_013785</name>
</gene>
<feature type="transmembrane region" description="Helical" evidence="2">
    <location>
        <begin position="214"/>
        <end position="241"/>
    </location>
</feature>
<evidence type="ECO:0000256" key="1">
    <source>
        <dbReference type="SAM" id="MobiDB-lite"/>
    </source>
</evidence>
<dbReference type="InterPro" id="IPR027788">
    <property type="entry name" value="Alpha/beta-hydrolase_N_dom"/>
</dbReference>
<reference evidence="5" key="1">
    <citation type="submission" date="2019-10" db="EMBL/GenBank/DDBJ databases">
        <title>Nonomuraea sp. nov., isolated from Phyllanthus amarus.</title>
        <authorList>
            <person name="Klykleung N."/>
            <person name="Tanasupawat S."/>
        </authorList>
    </citation>
    <scope>NUCLEOTIDE SEQUENCE [LARGE SCALE GENOMIC DNA]</scope>
    <source>
        <strain evidence="5">3MP-10</strain>
    </source>
</reference>
<feature type="domain" description="Alpha/beta-hydrolase N-terminal" evidence="4">
    <location>
        <begin position="204"/>
        <end position="410"/>
    </location>
</feature>
<keyword evidence="2" id="KW-0472">Membrane</keyword>
<feature type="transmembrane region" description="Helical" evidence="2">
    <location>
        <begin position="253"/>
        <end position="271"/>
    </location>
</feature>
<feature type="transmembrane region" description="Helical" evidence="2">
    <location>
        <begin position="291"/>
        <end position="312"/>
    </location>
</feature>
<dbReference type="AlphaFoldDB" id="A0A5N6AA95"/>
<accession>A0A5N6AA95</accession>
<feature type="domain" description="Alpha/beta-hydrolase catalytic" evidence="3">
    <location>
        <begin position="431"/>
        <end position="719"/>
    </location>
</feature>
<feature type="transmembrane region" description="Helical" evidence="2">
    <location>
        <begin position="187"/>
        <end position="208"/>
    </location>
</feature>
<dbReference type="Pfam" id="PF10081">
    <property type="entry name" value="Abhydrolase_9"/>
    <property type="match status" value="1"/>
</dbReference>
<evidence type="ECO:0000259" key="3">
    <source>
        <dbReference type="Pfam" id="PF10081"/>
    </source>
</evidence>
<dbReference type="RefSeq" id="WP_139668229.1">
    <property type="nucleotide sequence ID" value="NZ_VDLY02000008.1"/>
</dbReference>
<dbReference type="EMBL" id="VDLY02000008">
    <property type="protein sequence ID" value="KAB8165182.1"/>
    <property type="molecule type" value="Genomic_DNA"/>
</dbReference>
<organism evidence="5 6">
    <name type="scientific">Streptomyces mimosae</name>
    <dbReference type="NCBI Taxonomy" id="2586635"/>
    <lineage>
        <taxon>Bacteria</taxon>
        <taxon>Bacillati</taxon>
        <taxon>Actinomycetota</taxon>
        <taxon>Actinomycetes</taxon>
        <taxon>Kitasatosporales</taxon>
        <taxon>Streptomycetaceae</taxon>
        <taxon>Streptomyces</taxon>
    </lineage>
</organism>
<keyword evidence="2" id="KW-1133">Transmembrane helix</keyword>
<protein>
    <recommendedName>
        <fullName evidence="7">Alpha/beta-hydrolase catalytic domain-containing protein</fullName>
    </recommendedName>
</protein>